<feature type="compositionally biased region" description="Polar residues" evidence="1">
    <location>
        <begin position="153"/>
        <end position="168"/>
    </location>
</feature>
<evidence type="ECO:0000259" key="3">
    <source>
        <dbReference type="Pfam" id="PF14258"/>
    </source>
</evidence>
<dbReference type="Pfam" id="PF14258">
    <property type="entry name" value="DUF4350"/>
    <property type="match status" value="1"/>
</dbReference>
<proteinExistence type="predicted"/>
<reference evidence="4 5" key="1">
    <citation type="submission" date="2012-05" db="EMBL/GenBank/DDBJ databases">
        <authorList>
            <person name="Harkins D.M."/>
            <person name="Madupu R."/>
            <person name="Durkin A.S."/>
            <person name="Torralba M."/>
            <person name="Methe B."/>
            <person name="Sutton G.G."/>
            <person name="Nelson K.E."/>
        </authorList>
    </citation>
    <scope>NUCLEOTIDE SEQUENCE [LARGE SCALE GENOMIC DNA]</scope>
    <source>
        <strain evidence="4 5">F0489</strain>
    </source>
</reference>
<evidence type="ECO:0000313" key="4">
    <source>
        <dbReference type="EMBL" id="EJF42823.1"/>
    </source>
</evidence>
<keyword evidence="2" id="KW-1133">Transmembrane helix</keyword>
<dbReference type="Proteomes" id="UP000002941">
    <property type="component" value="Unassembled WGS sequence"/>
</dbReference>
<dbReference type="eggNOG" id="ENOG502ZY4N">
    <property type="taxonomic scope" value="Bacteria"/>
</dbReference>
<evidence type="ECO:0000313" key="5">
    <source>
        <dbReference type="Proteomes" id="UP000002941"/>
    </source>
</evidence>
<dbReference type="OrthoDB" id="5241668at2"/>
<evidence type="ECO:0000256" key="1">
    <source>
        <dbReference type="SAM" id="MobiDB-lite"/>
    </source>
</evidence>
<organism evidence="4 5">
    <name type="scientific">Actinomyces massiliensis F0489</name>
    <dbReference type="NCBI Taxonomy" id="1125718"/>
    <lineage>
        <taxon>Bacteria</taxon>
        <taxon>Bacillati</taxon>
        <taxon>Actinomycetota</taxon>
        <taxon>Actinomycetes</taxon>
        <taxon>Actinomycetales</taxon>
        <taxon>Actinomycetaceae</taxon>
        <taxon>Actinomyces</taxon>
    </lineage>
</organism>
<gene>
    <name evidence="4" type="ORF">HMPREF1318_2480</name>
</gene>
<feature type="region of interest" description="Disordered" evidence="1">
    <location>
        <begin position="147"/>
        <end position="168"/>
    </location>
</feature>
<feature type="region of interest" description="Disordered" evidence="1">
    <location>
        <begin position="1"/>
        <end position="23"/>
    </location>
</feature>
<feature type="domain" description="DUF4350" evidence="3">
    <location>
        <begin position="68"/>
        <end position="257"/>
    </location>
</feature>
<name>J1HBR2_9ACTO</name>
<dbReference type="PATRIC" id="fig|1125718.3.peg.1732"/>
<keyword evidence="2" id="KW-0472">Membrane</keyword>
<dbReference type="RefSeq" id="WP_008731974.1">
    <property type="nucleotide sequence ID" value="NZ_AKFT01000134.1"/>
</dbReference>
<sequence>MTAPTAPAASAHSRNERGAGRGQVVGEPLTARLRRWRPFILALGALLIVTVIGTLISPKPSKDPFAIDNPRQDGTRALARLLRDEGVSVEAVRSSEAAADAAESGGSSTTIALVNAGELSDHEREDLARTGADIVVVGALYQDLSGLTDPDELTTSGRSASNDTTLSPQCPDADAAAAASMAGSRGSVQINGDTGGEEAGVIGCFPVAQEDSEDGPAYAAYAVTTTRGGGTLRVIADATTVTNSRLAEAGHASLAVRALGHHEHVVWFDASQQQAPTVWDTVSMPRWMPVLLLQGGVIICALAVVRGRRFGRIVVERLPVVVRATETTRGRGRLYRRAKDRDRAAESLRAATALRLVRKLGLPPGTERAAVARTAAQATGWPQRTVDKILRGPIPSNDRALADLAVQLDRLESEVLSR</sequence>
<dbReference type="AlphaFoldDB" id="J1HBR2"/>
<dbReference type="EMBL" id="AKFT01000134">
    <property type="protein sequence ID" value="EJF42823.1"/>
    <property type="molecule type" value="Genomic_DNA"/>
</dbReference>
<dbReference type="InterPro" id="IPR025646">
    <property type="entry name" value="DUF4350"/>
</dbReference>
<comment type="caution">
    <text evidence="4">The sequence shown here is derived from an EMBL/GenBank/DDBJ whole genome shotgun (WGS) entry which is preliminary data.</text>
</comment>
<protein>
    <submittedName>
        <fullName evidence="4">PF14258 domain protein</fullName>
    </submittedName>
</protein>
<keyword evidence="2" id="KW-0812">Transmembrane</keyword>
<accession>J1HBR2</accession>
<evidence type="ECO:0000256" key="2">
    <source>
        <dbReference type="SAM" id="Phobius"/>
    </source>
</evidence>
<feature type="transmembrane region" description="Helical" evidence="2">
    <location>
        <begin position="39"/>
        <end position="56"/>
    </location>
</feature>
<feature type="compositionally biased region" description="Low complexity" evidence="1">
    <location>
        <begin position="1"/>
        <end position="12"/>
    </location>
</feature>
<keyword evidence="5" id="KW-1185">Reference proteome</keyword>